<keyword evidence="2" id="KW-1185">Reference proteome</keyword>
<protein>
    <submittedName>
        <fullName evidence="1">Uncharacterized protein</fullName>
    </submittedName>
</protein>
<name>A0A4C1ZIH2_EUMVA</name>
<dbReference type="EMBL" id="BGZK01001794">
    <property type="protein sequence ID" value="GBP86417.1"/>
    <property type="molecule type" value="Genomic_DNA"/>
</dbReference>
<proteinExistence type="predicted"/>
<evidence type="ECO:0000313" key="2">
    <source>
        <dbReference type="Proteomes" id="UP000299102"/>
    </source>
</evidence>
<comment type="caution">
    <text evidence="1">The sequence shown here is derived from an EMBL/GenBank/DDBJ whole genome shotgun (WGS) entry which is preliminary data.</text>
</comment>
<sequence>MRDFELRYPKAIECELKTADDRCRYCHDNVRANVPNIENRFISISVVGKSIFNILIFIKYEFSDKAQDDLFHLSPEDLAASRNPGRGIKRREHRMASYHISRGR</sequence>
<dbReference type="AlphaFoldDB" id="A0A4C1ZIH2"/>
<reference evidence="1 2" key="1">
    <citation type="journal article" date="2019" name="Commun. Biol.">
        <title>The bagworm genome reveals a unique fibroin gene that provides high tensile strength.</title>
        <authorList>
            <person name="Kono N."/>
            <person name="Nakamura H."/>
            <person name="Ohtoshi R."/>
            <person name="Tomita M."/>
            <person name="Numata K."/>
            <person name="Arakawa K."/>
        </authorList>
    </citation>
    <scope>NUCLEOTIDE SEQUENCE [LARGE SCALE GENOMIC DNA]</scope>
</reference>
<accession>A0A4C1ZIH2</accession>
<gene>
    <name evidence="1" type="ORF">EVAR_61116_1</name>
</gene>
<dbReference type="Proteomes" id="UP000299102">
    <property type="component" value="Unassembled WGS sequence"/>
</dbReference>
<evidence type="ECO:0000313" key="1">
    <source>
        <dbReference type="EMBL" id="GBP86417.1"/>
    </source>
</evidence>
<organism evidence="1 2">
    <name type="scientific">Eumeta variegata</name>
    <name type="common">Bagworm moth</name>
    <name type="synonym">Eumeta japonica</name>
    <dbReference type="NCBI Taxonomy" id="151549"/>
    <lineage>
        <taxon>Eukaryota</taxon>
        <taxon>Metazoa</taxon>
        <taxon>Ecdysozoa</taxon>
        <taxon>Arthropoda</taxon>
        <taxon>Hexapoda</taxon>
        <taxon>Insecta</taxon>
        <taxon>Pterygota</taxon>
        <taxon>Neoptera</taxon>
        <taxon>Endopterygota</taxon>
        <taxon>Lepidoptera</taxon>
        <taxon>Glossata</taxon>
        <taxon>Ditrysia</taxon>
        <taxon>Tineoidea</taxon>
        <taxon>Psychidae</taxon>
        <taxon>Oiketicinae</taxon>
        <taxon>Eumeta</taxon>
    </lineage>
</organism>